<sequence length="176" mass="20435">MDPLKSAWDNAPTPSRNISAIIGKHTSPVLKDIRKQVILEAIGYTIFLVVYYDFFDGDKKPFYLNLLLVISVLCMLAQSVTGYVLARQPAVKYNLLESMRKKLHNIRKYAVISIFTKILAFAGIFAFFLVTIRWTQQKYLILIPLVIIMAVQAYFQWKIWAGRIYRVRQTLEELNQ</sequence>
<dbReference type="STRING" id="393003.SAMN05660461_2421"/>
<keyword evidence="1" id="KW-1133">Transmembrane helix</keyword>
<organism evidence="2 3">
    <name type="scientific">Chitinophaga ginsengisegetis</name>
    <dbReference type="NCBI Taxonomy" id="393003"/>
    <lineage>
        <taxon>Bacteria</taxon>
        <taxon>Pseudomonadati</taxon>
        <taxon>Bacteroidota</taxon>
        <taxon>Chitinophagia</taxon>
        <taxon>Chitinophagales</taxon>
        <taxon>Chitinophagaceae</taxon>
        <taxon>Chitinophaga</taxon>
    </lineage>
</organism>
<gene>
    <name evidence="2" type="ORF">SAMN05660461_2421</name>
</gene>
<feature type="transmembrane region" description="Helical" evidence="1">
    <location>
        <begin position="139"/>
        <end position="157"/>
    </location>
</feature>
<dbReference type="AlphaFoldDB" id="A0A1T5NNQ3"/>
<protein>
    <submittedName>
        <fullName evidence="2">Uncharacterized protein</fullName>
    </submittedName>
</protein>
<keyword evidence="1" id="KW-0472">Membrane</keyword>
<keyword evidence="1" id="KW-0812">Transmembrane</keyword>
<feature type="transmembrane region" description="Helical" evidence="1">
    <location>
        <begin position="37"/>
        <end position="54"/>
    </location>
</feature>
<evidence type="ECO:0000256" key="1">
    <source>
        <dbReference type="SAM" id="Phobius"/>
    </source>
</evidence>
<accession>A0A1T5NNQ3</accession>
<evidence type="ECO:0000313" key="3">
    <source>
        <dbReference type="Proteomes" id="UP000190166"/>
    </source>
</evidence>
<keyword evidence="3" id="KW-1185">Reference proteome</keyword>
<feature type="transmembrane region" description="Helical" evidence="1">
    <location>
        <begin position="109"/>
        <end position="133"/>
    </location>
</feature>
<dbReference type="EMBL" id="FUZZ01000001">
    <property type="protein sequence ID" value="SKD02121.1"/>
    <property type="molecule type" value="Genomic_DNA"/>
</dbReference>
<evidence type="ECO:0000313" key="2">
    <source>
        <dbReference type="EMBL" id="SKD02121.1"/>
    </source>
</evidence>
<dbReference type="RefSeq" id="WP_079469600.1">
    <property type="nucleotide sequence ID" value="NZ_FUZZ01000001.1"/>
</dbReference>
<name>A0A1T5NNQ3_9BACT</name>
<dbReference type="Proteomes" id="UP000190166">
    <property type="component" value="Unassembled WGS sequence"/>
</dbReference>
<proteinExistence type="predicted"/>
<feature type="transmembrane region" description="Helical" evidence="1">
    <location>
        <begin position="66"/>
        <end position="86"/>
    </location>
</feature>
<reference evidence="2 3" key="1">
    <citation type="submission" date="2017-02" db="EMBL/GenBank/DDBJ databases">
        <authorList>
            <person name="Peterson S.W."/>
        </authorList>
    </citation>
    <scope>NUCLEOTIDE SEQUENCE [LARGE SCALE GENOMIC DNA]</scope>
    <source>
        <strain evidence="2 3">DSM 18108</strain>
    </source>
</reference>